<dbReference type="InterPro" id="IPR029044">
    <property type="entry name" value="Nucleotide-diphossugar_trans"/>
</dbReference>
<dbReference type="KEGG" id="dmp:FAK_27560"/>
<sequence>MNSNPAITVLMPAYNCGPYVGEAIESILGQTFRDFELLIINDGSTDDTREVILSFQDPRIRFLDNGRNLGAANSSNIGMGRARGAYIARMDADDLSLPSRLERQYEFMEGNPQTVACGTGLEFFSDEPLDRSWPMRNDPERLKVDLFFHSPLIHGSLMFRRSPLRRHGIQYDPRCVVAQDYDFISRLARVGDLGAVEEILYRYRRYADQATVKRQVEQGRTSRHIRARLLKELGLEFTPQELEVHNLLAVHHFTELGGRVDEAERWLAKLYSALTDVGGHSPDKVRAALWNYCLLLCLSLPPRRGLACLARIFRPPLSAVFPWQNMSPYKMLLYYSYRKFVRT</sequence>
<dbReference type="SUPFAM" id="SSF53448">
    <property type="entry name" value="Nucleotide-diphospho-sugar transferases"/>
    <property type="match status" value="1"/>
</dbReference>
<protein>
    <recommendedName>
        <fullName evidence="1">Glycosyltransferase 2-like domain-containing protein</fullName>
    </recommendedName>
</protein>
<evidence type="ECO:0000313" key="2">
    <source>
        <dbReference type="EMBL" id="BEQ15690.1"/>
    </source>
</evidence>
<dbReference type="EMBL" id="AP028679">
    <property type="protein sequence ID" value="BEQ15690.1"/>
    <property type="molecule type" value="Genomic_DNA"/>
</dbReference>
<dbReference type="InterPro" id="IPR050834">
    <property type="entry name" value="Glycosyltransf_2"/>
</dbReference>
<evidence type="ECO:0000313" key="3">
    <source>
        <dbReference type="Proteomes" id="UP001366166"/>
    </source>
</evidence>
<keyword evidence="3" id="KW-1185">Reference proteome</keyword>
<dbReference type="RefSeq" id="WP_338600444.1">
    <property type="nucleotide sequence ID" value="NZ_AP028679.1"/>
</dbReference>
<dbReference type="PANTHER" id="PTHR43685">
    <property type="entry name" value="GLYCOSYLTRANSFERASE"/>
    <property type="match status" value="1"/>
</dbReference>
<feature type="domain" description="Glycosyltransferase 2-like" evidence="1">
    <location>
        <begin position="8"/>
        <end position="167"/>
    </location>
</feature>
<dbReference type="Pfam" id="PF00535">
    <property type="entry name" value="Glycos_transf_2"/>
    <property type="match status" value="1"/>
</dbReference>
<proteinExistence type="predicted"/>
<dbReference type="Proteomes" id="UP001366166">
    <property type="component" value="Chromosome"/>
</dbReference>
<reference evidence="3" key="1">
    <citation type="journal article" date="2023" name="Arch. Microbiol.">
        <title>Desulfoferula mesophilus gen. nov. sp. nov., a mesophilic sulfate-reducing bacterium isolated from a brackish lake sediment.</title>
        <authorList>
            <person name="Watanabe T."/>
            <person name="Yabe T."/>
            <person name="Tsuji J.M."/>
            <person name="Fukui M."/>
        </authorList>
    </citation>
    <scope>NUCLEOTIDE SEQUENCE [LARGE SCALE GENOMIC DNA]</scope>
    <source>
        <strain evidence="3">12FAK</strain>
    </source>
</reference>
<dbReference type="CDD" id="cd00761">
    <property type="entry name" value="Glyco_tranf_GTA_type"/>
    <property type="match status" value="1"/>
</dbReference>
<dbReference type="InterPro" id="IPR001173">
    <property type="entry name" value="Glyco_trans_2-like"/>
</dbReference>
<name>A0AAU9EFW6_9BACT</name>
<dbReference type="AlphaFoldDB" id="A0AAU9EFW6"/>
<gene>
    <name evidence="2" type="ORF">FAK_27560</name>
</gene>
<accession>A0AAU9EFW6</accession>
<organism evidence="2 3">
    <name type="scientific">Desulfoferula mesophila</name>
    <dbReference type="NCBI Taxonomy" id="3058419"/>
    <lineage>
        <taxon>Bacteria</taxon>
        <taxon>Pseudomonadati</taxon>
        <taxon>Thermodesulfobacteriota</taxon>
        <taxon>Desulfarculia</taxon>
        <taxon>Desulfarculales</taxon>
        <taxon>Desulfarculaceae</taxon>
        <taxon>Desulfoferula</taxon>
    </lineage>
</organism>
<evidence type="ECO:0000259" key="1">
    <source>
        <dbReference type="Pfam" id="PF00535"/>
    </source>
</evidence>
<dbReference type="Gene3D" id="3.90.550.10">
    <property type="entry name" value="Spore Coat Polysaccharide Biosynthesis Protein SpsA, Chain A"/>
    <property type="match status" value="1"/>
</dbReference>
<dbReference type="PANTHER" id="PTHR43685:SF10">
    <property type="entry name" value="LACTO-N-NEOTETRAOSE BIOSYNTHESIS GLYCOSYL TRANSFERASE LGTA"/>
    <property type="match status" value="1"/>
</dbReference>